<keyword evidence="4" id="KW-0949">S-adenosyl-L-methionine</keyword>
<organism evidence="5 6">
    <name type="scientific">Ruegeria atlantica</name>
    <dbReference type="NCBI Taxonomy" id="81569"/>
    <lineage>
        <taxon>Bacteria</taxon>
        <taxon>Pseudomonadati</taxon>
        <taxon>Pseudomonadota</taxon>
        <taxon>Alphaproteobacteria</taxon>
        <taxon>Rhodobacterales</taxon>
        <taxon>Roseobacteraceae</taxon>
        <taxon>Ruegeria</taxon>
    </lineage>
</organism>
<evidence type="ECO:0000313" key="6">
    <source>
        <dbReference type="Proteomes" id="UP000050783"/>
    </source>
</evidence>
<evidence type="ECO:0000256" key="4">
    <source>
        <dbReference type="RuleBase" id="RU362030"/>
    </source>
</evidence>
<reference evidence="5 6" key="1">
    <citation type="submission" date="2015-09" db="EMBL/GenBank/DDBJ databases">
        <authorList>
            <consortium name="Swine Surveillance"/>
        </authorList>
    </citation>
    <scope>NUCLEOTIDE SEQUENCE [LARGE SCALE GENOMIC DNA]</scope>
    <source>
        <strain evidence="5 6">CECT 4292</strain>
    </source>
</reference>
<dbReference type="NCBIfam" id="TIGR00027">
    <property type="entry name" value="mthyl_TIGR00027"/>
    <property type="match status" value="1"/>
</dbReference>
<protein>
    <recommendedName>
        <fullName evidence="4">S-adenosyl-L-methionine-dependent methyltransferase</fullName>
        <ecNumber evidence="4">2.1.1.-</ecNumber>
    </recommendedName>
</protein>
<evidence type="ECO:0000256" key="3">
    <source>
        <dbReference type="ARBA" id="ARBA00022679"/>
    </source>
</evidence>
<dbReference type="RefSeq" id="WP_058278564.1">
    <property type="nucleotide sequence ID" value="NZ_CYPU01000056.1"/>
</dbReference>
<dbReference type="AlphaFoldDB" id="A0A0P1EGV2"/>
<gene>
    <name evidence="5" type="ORF">RUA4292_03294</name>
</gene>
<dbReference type="OrthoDB" id="9806164at2"/>
<dbReference type="PANTHER" id="PTHR43619:SF2">
    <property type="entry name" value="S-ADENOSYL-L-METHIONINE-DEPENDENT METHYLTRANSFERASES SUPERFAMILY PROTEIN"/>
    <property type="match status" value="1"/>
</dbReference>
<dbReference type="EMBL" id="CYPU01000056">
    <property type="protein sequence ID" value="CUH49099.1"/>
    <property type="molecule type" value="Genomic_DNA"/>
</dbReference>
<dbReference type="InterPro" id="IPR011610">
    <property type="entry name" value="SAM_mthyl_Trfase_ML2640-like"/>
</dbReference>
<keyword evidence="2 4" id="KW-0489">Methyltransferase</keyword>
<dbReference type="InterPro" id="IPR007213">
    <property type="entry name" value="Ppm1/Ppm2/Tcmp"/>
</dbReference>
<comment type="function">
    <text evidence="4">Exhibits S-adenosyl-L-methionine-dependent methyltransferase activity.</text>
</comment>
<dbReference type="GO" id="GO:0032259">
    <property type="term" value="P:methylation"/>
    <property type="evidence" value="ECO:0007669"/>
    <property type="project" value="UniProtKB-KW"/>
</dbReference>
<evidence type="ECO:0000256" key="2">
    <source>
        <dbReference type="ARBA" id="ARBA00022603"/>
    </source>
</evidence>
<dbReference type="Gene3D" id="3.40.50.150">
    <property type="entry name" value="Vaccinia Virus protein VP39"/>
    <property type="match status" value="1"/>
</dbReference>
<sequence length="308" mass="33633">MFYVPQSSIPGLSRTALGVCAFCALVNRNPTYRRVFYDPFAEQLFRNGSVEGPEVLDQATDWDAVLKFADDRSVARRLVASVLWRKTFMQSRALTAIKNGARQIVVLGAGLDTLGLRLSNGHSHIPVFEVDRPETIEAKRSLVSANFGVPPNVQYTAVDFSREATLEKLQSLGYDHEMGTVFIAEVSLEYVAPPEVADVYAMIRSNGAKETRFLTTYASTAAASQAQQEVDSIGKAVAGVGEPFRFNISPDEVGTYATQQSFSVLEHIFGRKGTESYLAGLGLGPETMDFPMNALDASSFSLVQLRPA</sequence>
<evidence type="ECO:0000256" key="1">
    <source>
        <dbReference type="ARBA" id="ARBA00008138"/>
    </source>
</evidence>
<keyword evidence="3 5" id="KW-0808">Transferase</keyword>
<comment type="similarity">
    <text evidence="1 4">Belongs to the UPF0677 family.</text>
</comment>
<dbReference type="EC" id="2.1.1.-" evidence="4"/>
<dbReference type="GO" id="GO:0008168">
    <property type="term" value="F:methyltransferase activity"/>
    <property type="evidence" value="ECO:0007669"/>
    <property type="project" value="UniProtKB-UniRule"/>
</dbReference>
<proteinExistence type="inferred from homology"/>
<name>A0A0P1EGV2_9RHOB</name>
<dbReference type="PANTHER" id="PTHR43619">
    <property type="entry name" value="S-ADENOSYL-L-METHIONINE-DEPENDENT METHYLTRANSFERASE YKTD-RELATED"/>
    <property type="match status" value="1"/>
</dbReference>
<dbReference type="InterPro" id="IPR029063">
    <property type="entry name" value="SAM-dependent_MTases_sf"/>
</dbReference>
<dbReference type="SUPFAM" id="SSF53335">
    <property type="entry name" value="S-adenosyl-L-methionine-dependent methyltransferases"/>
    <property type="match status" value="1"/>
</dbReference>
<accession>A0A0P1EGV2</accession>
<evidence type="ECO:0000313" key="5">
    <source>
        <dbReference type="EMBL" id="CUH49099.1"/>
    </source>
</evidence>
<dbReference type="STRING" id="81569.RUM4293_00074"/>
<dbReference type="Pfam" id="PF04072">
    <property type="entry name" value="LCM"/>
    <property type="match status" value="1"/>
</dbReference>
<dbReference type="GeneID" id="55494454"/>
<dbReference type="Proteomes" id="UP000050783">
    <property type="component" value="Unassembled WGS sequence"/>
</dbReference>